<sequence>MSSDQRLLGQEQASPDRNIEQRLQGLEQDLEREHGGGSGQDTLNRTSTAGVLGRKRGEWCVFAIIGLKVGAYEKESEALQLLKIVWEDIAKKPKTEIDSILISWHDLDVLKIVNFLHLQKLINEHLDKLDLETHNTIEGHIMEAPPNAIKQNTEESASGKIYQAIQLQKLISEHLVSIHDETQNIIKQASGKEDKPQELQKLISEHIVIMHDETQNIIKRGYGNDDKAHDLQKLISNNITRMRSAITLKESQSSQEVRNMIPPVYREWKNKDGLTPVADAISLFLSSASILTFLSILTSRYAERDFVESLPKKLMLGISTLFLSITAMMITFSISFFILYHKEMKWIPIFITCPPICCAATSSVSRCSSLNIWF</sequence>
<gene>
    <name evidence="1" type="ORF">L1987_38571</name>
</gene>
<name>A0ACB9HKX3_9ASTR</name>
<reference evidence="2" key="1">
    <citation type="journal article" date="2022" name="Mol. Ecol. Resour.">
        <title>The genomes of chicory, endive, great burdock and yacon provide insights into Asteraceae palaeo-polyploidization history and plant inulin production.</title>
        <authorList>
            <person name="Fan W."/>
            <person name="Wang S."/>
            <person name="Wang H."/>
            <person name="Wang A."/>
            <person name="Jiang F."/>
            <person name="Liu H."/>
            <person name="Zhao H."/>
            <person name="Xu D."/>
            <person name="Zhang Y."/>
        </authorList>
    </citation>
    <scope>NUCLEOTIDE SEQUENCE [LARGE SCALE GENOMIC DNA]</scope>
    <source>
        <strain evidence="2">cv. Yunnan</strain>
    </source>
</reference>
<protein>
    <submittedName>
        <fullName evidence="1">Uncharacterized protein</fullName>
    </submittedName>
</protein>
<organism evidence="1 2">
    <name type="scientific">Smallanthus sonchifolius</name>
    <dbReference type="NCBI Taxonomy" id="185202"/>
    <lineage>
        <taxon>Eukaryota</taxon>
        <taxon>Viridiplantae</taxon>
        <taxon>Streptophyta</taxon>
        <taxon>Embryophyta</taxon>
        <taxon>Tracheophyta</taxon>
        <taxon>Spermatophyta</taxon>
        <taxon>Magnoliopsida</taxon>
        <taxon>eudicotyledons</taxon>
        <taxon>Gunneridae</taxon>
        <taxon>Pentapetalae</taxon>
        <taxon>asterids</taxon>
        <taxon>campanulids</taxon>
        <taxon>Asterales</taxon>
        <taxon>Asteraceae</taxon>
        <taxon>Asteroideae</taxon>
        <taxon>Heliantheae alliance</taxon>
        <taxon>Millerieae</taxon>
        <taxon>Smallanthus</taxon>
    </lineage>
</organism>
<accession>A0ACB9HKX3</accession>
<comment type="caution">
    <text evidence="1">The sequence shown here is derived from an EMBL/GenBank/DDBJ whole genome shotgun (WGS) entry which is preliminary data.</text>
</comment>
<reference evidence="1 2" key="2">
    <citation type="journal article" date="2022" name="Mol. Ecol. Resour.">
        <title>The genomes of chicory, endive, great burdock and yacon provide insights into Asteraceae paleo-polyploidization history and plant inulin production.</title>
        <authorList>
            <person name="Fan W."/>
            <person name="Wang S."/>
            <person name="Wang H."/>
            <person name="Wang A."/>
            <person name="Jiang F."/>
            <person name="Liu H."/>
            <person name="Zhao H."/>
            <person name="Xu D."/>
            <person name="Zhang Y."/>
        </authorList>
    </citation>
    <scope>NUCLEOTIDE SEQUENCE [LARGE SCALE GENOMIC DNA]</scope>
    <source>
        <strain evidence="2">cv. Yunnan</strain>
        <tissue evidence="1">Leaves</tissue>
    </source>
</reference>
<dbReference type="EMBL" id="CM042029">
    <property type="protein sequence ID" value="KAI3795911.1"/>
    <property type="molecule type" value="Genomic_DNA"/>
</dbReference>
<evidence type="ECO:0000313" key="2">
    <source>
        <dbReference type="Proteomes" id="UP001056120"/>
    </source>
</evidence>
<keyword evidence="2" id="KW-1185">Reference proteome</keyword>
<proteinExistence type="predicted"/>
<dbReference type="Proteomes" id="UP001056120">
    <property type="component" value="Linkage Group LG12"/>
</dbReference>
<evidence type="ECO:0000313" key="1">
    <source>
        <dbReference type="EMBL" id="KAI3795911.1"/>
    </source>
</evidence>